<dbReference type="EnsemblMetazoa" id="ADAC009660-RA">
    <property type="protein sequence ID" value="ADAC009660-PA"/>
    <property type="gene ID" value="ADAC009660"/>
</dbReference>
<name>W5J7A6_ANODA</name>
<evidence type="ECO:0000313" key="2">
    <source>
        <dbReference type="EMBL" id="ETN58750.1"/>
    </source>
</evidence>
<evidence type="ECO:0000256" key="1">
    <source>
        <dbReference type="SAM" id="SignalP"/>
    </source>
</evidence>
<dbReference type="EMBL" id="ADMH02002124">
    <property type="protein sequence ID" value="ETN58750.1"/>
    <property type="molecule type" value="Genomic_DNA"/>
</dbReference>
<protein>
    <recommendedName>
        <fullName evidence="5">Secreted protein</fullName>
    </recommendedName>
</protein>
<evidence type="ECO:0000313" key="3">
    <source>
        <dbReference type="EnsemblMetazoa" id="ADAC009660-PA"/>
    </source>
</evidence>
<dbReference type="AlphaFoldDB" id="W5J7A6"/>
<feature type="signal peptide" evidence="1">
    <location>
        <begin position="1"/>
        <end position="28"/>
    </location>
</feature>
<proteinExistence type="predicted"/>
<reference evidence="3" key="4">
    <citation type="submission" date="2015-06" db="UniProtKB">
        <authorList>
            <consortium name="EnsemblMetazoa"/>
        </authorList>
    </citation>
    <scope>IDENTIFICATION</scope>
</reference>
<dbReference type="HOGENOM" id="CLU_1807809_0_0_1"/>
<dbReference type="VEuPathDB" id="VectorBase:ADAC009660"/>
<reference evidence="2" key="2">
    <citation type="submission" date="2010-05" db="EMBL/GenBank/DDBJ databases">
        <authorList>
            <person name="Almeida L.G."/>
            <person name="Nicolas M.F."/>
            <person name="Souza R.C."/>
            <person name="Vasconcelos A.T.R."/>
        </authorList>
    </citation>
    <scope>NUCLEOTIDE SEQUENCE</scope>
</reference>
<dbReference type="OMA" id="IVEYSQH"/>
<evidence type="ECO:0000313" key="4">
    <source>
        <dbReference type="Proteomes" id="UP000000673"/>
    </source>
</evidence>
<reference evidence="2" key="3">
    <citation type="journal article" date="2013" name="Nucleic Acids Res.">
        <title>The genome of Anopheles darlingi, the main neotropical malaria vector.</title>
        <authorList>
            <person name="Marinotti O."/>
            <person name="Cerqueira G.C."/>
            <person name="de Almeida L.G."/>
            <person name="Ferro M.I."/>
            <person name="Loreto E.L."/>
            <person name="Zaha A."/>
            <person name="Teixeira S.M."/>
            <person name="Wespiser A.R."/>
            <person name="Almeida E Silva A."/>
            <person name="Schlindwein A.D."/>
            <person name="Pacheco A.C."/>
            <person name="Silva A.L."/>
            <person name="Graveley B.R."/>
            <person name="Walenz B.P."/>
            <person name="Lima Bde A."/>
            <person name="Ribeiro C.A."/>
            <person name="Nunes-Silva C.G."/>
            <person name="de Carvalho C.R."/>
            <person name="Soares C.M."/>
            <person name="de Menezes C.B."/>
            <person name="Matiolli C."/>
            <person name="Caffrey D."/>
            <person name="Araujo D.A."/>
            <person name="de Oliveira D.M."/>
            <person name="Golenbock D."/>
            <person name="Grisard E.C."/>
            <person name="Fantinatti-Garboggini F."/>
            <person name="de Carvalho F.M."/>
            <person name="Barcellos F.G."/>
            <person name="Prosdocimi F."/>
            <person name="May G."/>
            <person name="Azevedo Junior G.M."/>
            <person name="Guimaraes G.M."/>
            <person name="Goldman G.H."/>
            <person name="Padilha I.Q."/>
            <person name="Batista Jda S."/>
            <person name="Ferro J.A."/>
            <person name="Ribeiro J.M."/>
            <person name="Fietto J.L."/>
            <person name="Dabbas K.M."/>
            <person name="Cerdeira L."/>
            <person name="Agnez-Lima L.F."/>
            <person name="Brocchi M."/>
            <person name="de Carvalho M.O."/>
            <person name="Teixeira Mde M."/>
            <person name="Diniz Maia Mde M."/>
            <person name="Goldman M.H."/>
            <person name="Cruz Schneider M.P."/>
            <person name="Felipe M.S."/>
            <person name="Hungria M."/>
            <person name="Nicolas M.F."/>
            <person name="Pereira M."/>
            <person name="Montes M.A."/>
            <person name="Cantao M.E."/>
            <person name="Vincentz M."/>
            <person name="Rafael M.S."/>
            <person name="Silverman N."/>
            <person name="Stoco P.H."/>
            <person name="Souza R.C."/>
            <person name="Vicentini R."/>
            <person name="Gazzinelli R.T."/>
            <person name="Neves Rde O."/>
            <person name="Silva R."/>
            <person name="Astolfi-Filho S."/>
            <person name="Maciel T.E."/>
            <person name="Urmenyi T.P."/>
            <person name="Tadei W.P."/>
            <person name="Camargo E.P."/>
            <person name="de Vasconcelos A.T."/>
        </authorList>
    </citation>
    <scope>NUCLEOTIDE SEQUENCE</scope>
</reference>
<gene>
    <name evidence="2" type="ORF">AND_009660</name>
</gene>
<sequence>MARFGTGAVIGVMLVGLLLTQRFPATEAFLSYSHYVTERISNRTEFVNQVLSDELQLKIVDYSQYVYDWDYDTLKISGKWVLKSLQDDYTYHVETTQKIDKRSAFKGILENLQATNQISDIKRLHLVQPKTFSIEKTFVFGKK</sequence>
<keyword evidence="1" id="KW-0732">Signal</keyword>
<feature type="chain" id="PRO_5010154988" description="Secreted protein" evidence="1">
    <location>
        <begin position="29"/>
        <end position="143"/>
    </location>
</feature>
<keyword evidence="4" id="KW-1185">Reference proteome</keyword>
<accession>W5J7A6</accession>
<evidence type="ECO:0008006" key="5">
    <source>
        <dbReference type="Google" id="ProtNLM"/>
    </source>
</evidence>
<dbReference type="Proteomes" id="UP000000673">
    <property type="component" value="Unassembled WGS sequence"/>
</dbReference>
<reference evidence="2 4" key="1">
    <citation type="journal article" date="2010" name="BMC Genomics">
        <title>Combination of measures distinguishes pre-miRNAs from other stem-loops in the genome of the newly sequenced Anopheles darlingi.</title>
        <authorList>
            <person name="Mendes N.D."/>
            <person name="Freitas A.T."/>
            <person name="Vasconcelos A.T."/>
            <person name="Sagot M.F."/>
        </authorList>
    </citation>
    <scope>NUCLEOTIDE SEQUENCE</scope>
</reference>
<organism evidence="2">
    <name type="scientific">Anopheles darlingi</name>
    <name type="common">Mosquito</name>
    <dbReference type="NCBI Taxonomy" id="43151"/>
    <lineage>
        <taxon>Eukaryota</taxon>
        <taxon>Metazoa</taxon>
        <taxon>Ecdysozoa</taxon>
        <taxon>Arthropoda</taxon>
        <taxon>Hexapoda</taxon>
        <taxon>Insecta</taxon>
        <taxon>Pterygota</taxon>
        <taxon>Neoptera</taxon>
        <taxon>Endopterygota</taxon>
        <taxon>Diptera</taxon>
        <taxon>Nematocera</taxon>
        <taxon>Culicoidea</taxon>
        <taxon>Culicidae</taxon>
        <taxon>Anophelinae</taxon>
        <taxon>Anopheles</taxon>
    </lineage>
</organism>